<dbReference type="Proteomes" id="UP001150907">
    <property type="component" value="Unassembled WGS sequence"/>
</dbReference>
<dbReference type="EMBL" id="JANBQF010000981">
    <property type="protein sequence ID" value="KAJ1998391.1"/>
    <property type="molecule type" value="Genomic_DNA"/>
</dbReference>
<dbReference type="GO" id="GO:0006355">
    <property type="term" value="P:regulation of DNA-templated transcription"/>
    <property type="evidence" value="ECO:0007669"/>
    <property type="project" value="TreeGrafter"/>
</dbReference>
<dbReference type="PANTHER" id="PTHR11289:SF0">
    <property type="entry name" value="BREAST CANCER TYPE 2 SUSCEPTIBILITY PROTEIN"/>
    <property type="match status" value="1"/>
</dbReference>
<proteinExistence type="predicted"/>
<dbReference type="InterPro" id="IPR012340">
    <property type="entry name" value="NA-bd_OB-fold"/>
</dbReference>
<dbReference type="InterPro" id="IPR015525">
    <property type="entry name" value="BRCA2"/>
</dbReference>
<feature type="non-terminal residue" evidence="2">
    <location>
        <position position="1"/>
    </location>
</feature>
<evidence type="ECO:0000259" key="1">
    <source>
        <dbReference type="Pfam" id="PF09103"/>
    </source>
</evidence>
<dbReference type="SUPFAM" id="SSF50249">
    <property type="entry name" value="Nucleic acid-binding proteins"/>
    <property type="match status" value="2"/>
</dbReference>
<protein>
    <recommendedName>
        <fullName evidence="1">BRCA2 OB1 domain-containing protein</fullName>
    </recommendedName>
</protein>
<sequence>QPALKRILECDSSSQQLIVLCVASIHRTDKATLAEVTDGWYSVHATLDSVLAEAASRDRLRVGDKIACVGLRMGGLADGVSPLTDMANCATLLLNANCVQRAPWDAKLGFQHRKAMYLSLSAVLELGGPIGAALDVVVMRCYPMLYMETLPGGQRVVRTEREEQRISGTMAEKRATMVQDLKERRLMAHPEHTRACLGAPNLRACQEGKELYDYVMHHSSDPAVVQQQLSGAQAATLDRYAAERQTEIETDIAEAVARDAPLRQVRAFFRLLVCDYPAHRYKHSEPKTDRLALVTVWGPRALVPADFAEGSRFLFTGLTVSPRRARTQTHSQPEEACLRLNFNSTGSHSKALPADPAVVQRSEFRERGTLCIDELCHVKAGEEVDLAGCVAECRAGQPGQSSVLHLSTNDEHGKSYSATVEFPVVTFGAISVASGCQVTVRNCLYASCTGAAQNSFHLRASDGTELVI</sequence>
<dbReference type="SUPFAM" id="SSF81878">
    <property type="entry name" value="BRCA2 tower domain"/>
    <property type="match status" value="1"/>
</dbReference>
<evidence type="ECO:0000313" key="2">
    <source>
        <dbReference type="EMBL" id="KAJ1998391.1"/>
    </source>
</evidence>
<dbReference type="GO" id="GO:0000724">
    <property type="term" value="P:double-strand break repair via homologous recombination"/>
    <property type="evidence" value="ECO:0007669"/>
    <property type="project" value="InterPro"/>
</dbReference>
<reference evidence="2" key="1">
    <citation type="submission" date="2022-07" db="EMBL/GenBank/DDBJ databases">
        <title>Phylogenomic reconstructions and comparative analyses of Kickxellomycotina fungi.</title>
        <authorList>
            <person name="Reynolds N.K."/>
            <person name="Stajich J.E."/>
            <person name="Barry K."/>
            <person name="Grigoriev I.V."/>
            <person name="Crous P."/>
            <person name="Smith M.E."/>
        </authorList>
    </citation>
    <scope>NUCLEOTIDE SEQUENCE</scope>
    <source>
        <strain evidence="2">IMI 214461</strain>
    </source>
</reference>
<dbReference type="InterPro" id="IPR015187">
    <property type="entry name" value="BRCA2_OB_1"/>
</dbReference>
<evidence type="ECO:0000313" key="3">
    <source>
        <dbReference type="Proteomes" id="UP001150907"/>
    </source>
</evidence>
<dbReference type="Pfam" id="PF09103">
    <property type="entry name" value="BRCA-2_OB1"/>
    <property type="match status" value="1"/>
</dbReference>
<dbReference type="Gene3D" id="2.40.50.140">
    <property type="entry name" value="Nucleic acid-binding proteins"/>
    <property type="match status" value="3"/>
</dbReference>
<feature type="domain" description="BRCA2 OB1" evidence="1">
    <location>
        <begin position="2"/>
        <end position="112"/>
    </location>
</feature>
<keyword evidence="3" id="KW-1185">Reference proteome</keyword>
<dbReference type="OrthoDB" id="21095at2759"/>
<comment type="caution">
    <text evidence="2">The sequence shown here is derived from an EMBL/GenBank/DDBJ whole genome shotgun (WGS) entry which is preliminary data.</text>
</comment>
<dbReference type="AlphaFoldDB" id="A0A9W8ED09"/>
<accession>A0A9W8ED09</accession>
<name>A0A9W8ED09_9FUNG</name>
<gene>
    <name evidence="2" type="ORF">H4R26_005480</name>
</gene>
<dbReference type="PANTHER" id="PTHR11289">
    <property type="entry name" value="BREAST CANCER TYPE 2 SUSCEPTIBILITY PROTEIN BRCA2"/>
    <property type="match status" value="1"/>
</dbReference>
<organism evidence="2 3">
    <name type="scientific">Coemansia thaxteri</name>
    <dbReference type="NCBI Taxonomy" id="2663907"/>
    <lineage>
        <taxon>Eukaryota</taxon>
        <taxon>Fungi</taxon>
        <taxon>Fungi incertae sedis</taxon>
        <taxon>Zoopagomycota</taxon>
        <taxon>Kickxellomycotina</taxon>
        <taxon>Kickxellomycetes</taxon>
        <taxon>Kickxellales</taxon>
        <taxon>Kickxellaceae</taxon>
        <taxon>Coemansia</taxon>
    </lineage>
</organism>